<keyword evidence="10" id="KW-1185">Reference proteome</keyword>
<dbReference type="InterPro" id="IPR036590">
    <property type="entry name" value="SRAP-like"/>
</dbReference>
<keyword evidence="4 8" id="KW-0378">Hydrolase</keyword>
<evidence type="ECO:0000256" key="7">
    <source>
        <dbReference type="ARBA" id="ARBA00023239"/>
    </source>
</evidence>
<dbReference type="PANTHER" id="PTHR13604:SF0">
    <property type="entry name" value="ABASIC SITE PROCESSING PROTEIN HMCES"/>
    <property type="match status" value="1"/>
</dbReference>
<dbReference type="EC" id="3.4.-.-" evidence="8"/>
<keyword evidence="3" id="KW-0227">DNA damage</keyword>
<keyword evidence="5" id="KW-0190">Covalent protein-DNA linkage</keyword>
<evidence type="ECO:0000256" key="1">
    <source>
        <dbReference type="ARBA" id="ARBA00008136"/>
    </source>
</evidence>
<evidence type="ECO:0000313" key="10">
    <source>
        <dbReference type="Proteomes" id="UP000236884"/>
    </source>
</evidence>
<name>A0A0S3PUZ8_9BRAD</name>
<dbReference type="GO" id="GO:0016829">
    <property type="term" value="F:lyase activity"/>
    <property type="evidence" value="ECO:0007669"/>
    <property type="project" value="UniProtKB-KW"/>
</dbReference>
<dbReference type="KEGG" id="vgo:GJW-30_1_02248"/>
<keyword evidence="2 8" id="KW-0645">Protease</keyword>
<evidence type="ECO:0000256" key="3">
    <source>
        <dbReference type="ARBA" id="ARBA00022763"/>
    </source>
</evidence>
<accession>A0A0S3PUZ8</accession>
<protein>
    <recommendedName>
        <fullName evidence="8">Abasic site processing protein</fullName>
        <ecNumber evidence="8">3.4.-.-</ecNumber>
    </recommendedName>
</protein>
<evidence type="ECO:0000256" key="2">
    <source>
        <dbReference type="ARBA" id="ARBA00022670"/>
    </source>
</evidence>
<evidence type="ECO:0000256" key="6">
    <source>
        <dbReference type="ARBA" id="ARBA00023125"/>
    </source>
</evidence>
<keyword evidence="7" id="KW-0456">Lyase</keyword>
<evidence type="ECO:0000256" key="8">
    <source>
        <dbReference type="RuleBase" id="RU364100"/>
    </source>
</evidence>
<dbReference type="RefSeq" id="WP_096355315.1">
    <property type="nucleotide sequence ID" value="NZ_AP014946.1"/>
</dbReference>
<dbReference type="GO" id="GO:0003697">
    <property type="term" value="F:single-stranded DNA binding"/>
    <property type="evidence" value="ECO:0007669"/>
    <property type="project" value="InterPro"/>
</dbReference>
<evidence type="ECO:0000313" key="9">
    <source>
        <dbReference type="EMBL" id="BAT59715.1"/>
    </source>
</evidence>
<proteinExistence type="inferred from homology"/>
<evidence type="ECO:0000256" key="4">
    <source>
        <dbReference type="ARBA" id="ARBA00022801"/>
    </source>
</evidence>
<dbReference type="OrthoDB" id="9782620at2"/>
<dbReference type="AlphaFoldDB" id="A0A0S3PUZ8"/>
<dbReference type="GO" id="GO:0008233">
    <property type="term" value="F:peptidase activity"/>
    <property type="evidence" value="ECO:0007669"/>
    <property type="project" value="UniProtKB-KW"/>
</dbReference>
<evidence type="ECO:0000256" key="5">
    <source>
        <dbReference type="ARBA" id="ARBA00023124"/>
    </source>
</evidence>
<organism evidence="9 10">
    <name type="scientific">Variibacter gotjawalensis</name>
    <dbReference type="NCBI Taxonomy" id="1333996"/>
    <lineage>
        <taxon>Bacteria</taxon>
        <taxon>Pseudomonadati</taxon>
        <taxon>Pseudomonadota</taxon>
        <taxon>Alphaproteobacteria</taxon>
        <taxon>Hyphomicrobiales</taxon>
        <taxon>Nitrobacteraceae</taxon>
        <taxon>Variibacter</taxon>
    </lineage>
</organism>
<reference evidence="9 10" key="1">
    <citation type="submission" date="2015-08" db="EMBL/GenBank/DDBJ databases">
        <title>Investigation of the bacterial diversity of lava forest soil.</title>
        <authorList>
            <person name="Lee J.S."/>
        </authorList>
    </citation>
    <scope>NUCLEOTIDE SEQUENCE [LARGE SCALE GENOMIC DNA]</scope>
    <source>
        <strain evidence="9 10">GJW-30</strain>
    </source>
</reference>
<dbReference type="Proteomes" id="UP000236884">
    <property type="component" value="Chromosome"/>
</dbReference>
<dbReference type="EMBL" id="AP014946">
    <property type="protein sequence ID" value="BAT59715.1"/>
    <property type="molecule type" value="Genomic_DNA"/>
</dbReference>
<dbReference type="Gene3D" id="3.90.1680.10">
    <property type="entry name" value="SOS response associated peptidase-like"/>
    <property type="match status" value="1"/>
</dbReference>
<dbReference type="InterPro" id="IPR003738">
    <property type="entry name" value="SRAP"/>
</dbReference>
<dbReference type="SUPFAM" id="SSF143081">
    <property type="entry name" value="BB1717-like"/>
    <property type="match status" value="1"/>
</dbReference>
<dbReference type="GO" id="GO:0106300">
    <property type="term" value="P:protein-DNA covalent cross-linking repair"/>
    <property type="evidence" value="ECO:0007669"/>
    <property type="project" value="InterPro"/>
</dbReference>
<dbReference type="PANTHER" id="PTHR13604">
    <property type="entry name" value="DC12-RELATED"/>
    <property type="match status" value="1"/>
</dbReference>
<comment type="similarity">
    <text evidence="1 8">Belongs to the SOS response-associated peptidase family.</text>
</comment>
<dbReference type="Pfam" id="PF02586">
    <property type="entry name" value="SRAP"/>
    <property type="match status" value="1"/>
</dbReference>
<sequence>MCARISQFSEPFKLQFVDGLDIVDSRLSNIPRRYNGAPGQDLLVIRENHRSSERSLDLIRWGYVPNFNKDAKPKTKLVNIRAETVATSRMFAESYAKRRCIIPVDNFFEWREEGGAKQPYAIGMKDGAPFALAGLWDNWKHPETGEWQRTFAVLTVDANELMAQIHHRMPVILRNEDCERWISEEADPRELLKPYPSEPMRMWRVSRRVNSVREDDPGLVEPEST</sequence>
<gene>
    <name evidence="9" type="primary">yedK</name>
    <name evidence="9" type="ORF">GJW-30_1_02248</name>
</gene>
<keyword evidence="6" id="KW-0238">DNA-binding</keyword>
<dbReference type="GO" id="GO:0006508">
    <property type="term" value="P:proteolysis"/>
    <property type="evidence" value="ECO:0007669"/>
    <property type="project" value="UniProtKB-KW"/>
</dbReference>